<dbReference type="SUPFAM" id="SSF51556">
    <property type="entry name" value="Metallo-dependent hydrolases"/>
    <property type="match status" value="2"/>
</dbReference>
<dbReference type="GO" id="GO:0004038">
    <property type="term" value="F:allantoinase activity"/>
    <property type="evidence" value="ECO:0007669"/>
    <property type="project" value="TreeGrafter"/>
</dbReference>
<evidence type="ECO:0000256" key="2">
    <source>
        <dbReference type="SAM" id="Phobius"/>
    </source>
</evidence>
<dbReference type="Pfam" id="PF01979">
    <property type="entry name" value="Amidohydro_1"/>
    <property type="match status" value="1"/>
</dbReference>
<comment type="caution">
    <text evidence="4">The sequence shown here is derived from an EMBL/GenBank/DDBJ whole genome shotgun (WGS) entry which is preliminary data.</text>
</comment>
<dbReference type="InterPro" id="IPR006680">
    <property type="entry name" value="Amidohydro-rel"/>
</dbReference>
<keyword evidence="2" id="KW-1133">Transmembrane helix</keyword>
<keyword evidence="2" id="KW-0472">Membrane</keyword>
<dbReference type="GO" id="GO:0006145">
    <property type="term" value="P:purine nucleobase catabolic process"/>
    <property type="evidence" value="ECO:0007669"/>
    <property type="project" value="TreeGrafter"/>
</dbReference>
<evidence type="ECO:0000256" key="1">
    <source>
        <dbReference type="SAM" id="MobiDB-lite"/>
    </source>
</evidence>
<keyword evidence="5" id="KW-1185">Reference proteome</keyword>
<dbReference type="Gene3D" id="3.20.20.140">
    <property type="entry name" value="Metal-dependent hydrolases"/>
    <property type="match status" value="2"/>
</dbReference>
<dbReference type="Proteomes" id="UP000274822">
    <property type="component" value="Unassembled WGS sequence"/>
</dbReference>
<gene>
    <name evidence="4" type="ORF">BC938DRAFT_478605</name>
</gene>
<keyword evidence="2" id="KW-0812">Transmembrane</keyword>
<accession>A0A433QML6</accession>
<organism evidence="4 5">
    <name type="scientific">Jimgerdemannia flammicorona</name>
    <dbReference type="NCBI Taxonomy" id="994334"/>
    <lineage>
        <taxon>Eukaryota</taxon>
        <taxon>Fungi</taxon>
        <taxon>Fungi incertae sedis</taxon>
        <taxon>Mucoromycota</taxon>
        <taxon>Mucoromycotina</taxon>
        <taxon>Endogonomycetes</taxon>
        <taxon>Endogonales</taxon>
        <taxon>Endogonaceae</taxon>
        <taxon>Jimgerdemannia</taxon>
    </lineage>
</organism>
<dbReference type="EMBL" id="RBNJ01003354">
    <property type="protein sequence ID" value="RUS31021.1"/>
    <property type="molecule type" value="Genomic_DNA"/>
</dbReference>
<sequence>MSGKDSYSPIPADPSASGQSRAGLPDDPQDTDTLLGDSPSSGHSPFSRENIEHHLRRARALINRHAVVFFTVGVLLVLLASVALFAAAPGDRPVPRAPFLAPLPVGISVDAFEDGLRKCEEIRDKRRYPNVNETRERNPRAVEGTKPVLLRNAVVWDGVGGVLKGVDVLLRNGIVENIAKGIKVSKEEDIKIIDVKRHIVTPGLVDMHSHIGLWSWPRYEGNADGNEFSSPLTPYVRSLESFNPSDNAIRIAASGGVTTALVLPGSSNIMGGEAYAFKLRPVQTLSADDMLVQAGLTNKEESKWRWMKMACGENPKVRLLKGLLLLFMGMGEGYLFRKQFEQARFLLRAQDDWCSAANNVVAINKARKEANANKKASATAPASEVRLDTRFPEDIDNEALVALLRGDVRLNVHCYETYDIEAIVRHSIEFNFTISAFHHALDAYRIPAILRRARGNVTIATFADSWGYKKEAYQGSPHAPKFLVDAGIPVAFKSDHPVMNSQHLIFEAAKSAYYGLTSQQAFAAVTSVPAKAIGLSHRIGRLAPGYDADVVIWERDPLELGAHPLQVFVDGIALFDETVINEVPEEKGDKKRKEAKVEVMKKDEDVQMGETFVLRNVGKAFVRREGVVIAEERIGGELVIVVENGKVVCVGDRACAGRGRGTEYDVKGGHVLPGLIAVGSHLGLVEIPAEPSTIDGIVPASASVDPADLIRAVDGLKLGTRHLEEAYKAGVLTAITAPVTRGVIAGESVAFKTGAESILDTRSIVTPQAALHLHFGDLHKNHHTPTISSQLSLLRRILRTNSTDPADINPYAAAARGEIPVVITTHNRDEIASLIRLKRELGGRPNIIILGGAEAHLVASHLAAAEIPVILNPPLCTPSTFDTQRCLPGRPLSNLTAVHVLHQAGVLIGLGVADDGLTRNLAWDAGLAYQSGLGLISEPDAVALVTSNIEKIFGLEGKMSVGALAPGTEADFVVYSGSPFEMASRVVLISGGGKGLRVVV</sequence>
<dbReference type="AlphaFoldDB" id="A0A433QML6"/>
<dbReference type="GO" id="GO:0005737">
    <property type="term" value="C:cytoplasm"/>
    <property type="evidence" value="ECO:0007669"/>
    <property type="project" value="TreeGrafter"/>
</dbReference>
<evidence type="ECO:0000313" key="5">
    <source>
        <dbReference type="Proteomes" id="UP000274822"/>
    </source>
</evidence>
<evidence type="ECO:0000259" key="3">
    <source>
        <dbReference type="Pfam" id="PF01979"/>
    </source>
</evidence>
<dbReference type="InterPro" id="IPR050138">
    <property type="entry name" value="DHOase/Allantoinase_Hydrolase"/>
</dbReference>
<name>A0A433QML6_9FUNG</name>
<reference evidence="4 5" key="1">
    <citation type="journal article" date="2018" name="New Phytol.">
        <title>Phylogenomics of Endogonaceae and evolution of mycorrhizas within Mucoromycota.</title>
        <authorList>
            <person name="Chang Y."/>
            <person name="Desiro A."/>
            <person name="Na H."/>
            <person name="Sandor L."/>
            <person name="Lipzen A."/>
            <person name="Clum A."/>
            <person name="Barry K."/>
            <person name="Grigoriev I.V."/>
            <person name="Martin F.M."/>
            <person name="Stajich J.E."/>
            <person name="Smith M.E."/>
            <person name="Bonito G."/>
            <person name="Spatafora J.W."/>
        </authorList>
    </citation>
    <scope>NUCLEOTIDE SEQUENCE [LARGE SCALE GENOMIC DNA]</scope>
    <source>
        <strain evidence="4 5">AD002</strain>
    </source>
</reference>
<feature type="transmembrane region" description="Helical" evidence="2">
    <location>
        <begin position="66"/>
        <end position="88"/>
    </location>
</feature>
<proteinExistence type="predicted"/>
<evidence type="ECO:0000313" key="4">
    <source>
        <dbReference type="EMBL" id="RUS31021.1"/>
    </source>
</evidence>
<dbReference type="PANTHER" id="PTHR43668">
    <property type="entry name" value="ALLANTOINASE"/>
    <property type="match status" value="1"/>
</dbReference>
<dbReference type="SUPFAM" id="SSF51338">
    <property type="entry name" value="Composite domain of metallo-dependent hydrolases"/>
    <property type="match status" value="2"/>
</dbReference>
<dbReference type="PANTHER" id="PTHR43668:SF5">
    <property type="entry name" value="AMIDOHYDROLASE 3 DOMAIN-CONTAINING PROTEIN"/>
    <property type="match status" value="1"/>
</dbReference>
<feature type="region of interest" description="Disordered" evidence="1">
    <location>
        <begin position="1"/>
        <end position="47"/>
    </location>
</feature>
<protein>
    <recommendedName>
        <fullName evidence="3">Amidohydrolase-related domain-containing protein</fullName>
    </recommendedName>
</protein>
<feature type="domain" description="Amidohydrolase-related" evidence="3">
    <location>
        <begin position="475"/>
        <end position="569"/>
    </location>
</feature>
<dbReference type="InterPro" id="IPR011059">
    <property type="entry name" value="Metal-dep_hydrolase_composite"/>
</dbReference>
<dbReference type="InterPro" id="IPR032466">
    <property type="entry name" value="Metal_Hydrolase"/>
</dbReference>
<feature type="compositionally biased region" description="Low complexity" evidence="1">
    <location>
        <begin position="23"/>
        <end position="37"/>
    </location>
</feature>